<dbReference type="InterPro" id="IPR024528">
    <property type="entry name" value="ThrE_2"/>
</dbReference>
<comment type="similarity">
    <text evidence="5">Belongs to the ThrE exporter (TC 2.A.79) family.</text>
</comment>
<keyword evidence="2 7" id="KW-0812">Transmembrane</keyword>
<evidence type="ECO:0000313" key="10">
    <source>
        <dbReference type="EMBL" id="EGC32868.1"/>
    </source>
</evidence>
<feature type="transmembrane region" description="Helical" evidence="7">
    <location>
        <begin position="783"/>
        <end position="801"/>
    </location>
</feature>
<gene>
    <name evidence="10" type="ORF">DICPUDRAFT_98748</name>
</gene>
<keyword evidence="11" id="KW-1185">Reference proteome</keyword>
<feature type="compositionally biased region" description="Low complexity" evidence="6">
    <location>
        <begin position="238"/>
        <end position="248"/>
    </location>
</feature>
<evidence type="ECO:0000256" key="3">
    <source>
        <dbReference type="ARBA" id="ARBA00022989"/>
    </source>
</evidence>
<keyword evidence="4 7" id="KW-0472">Membrane</keyword>
<comment type="subcellular location">
    <subcellularLocation>
        <location evidence="1">Membrane</location>
        <topology evidence="1">Multi-pass membrane protein</topology>
    </subcellularLocation>
</comment>
<dbReference type="EMBL" id="GL871170">
    <property type="protein sequence ID" value="EGC32868.1"/>
    <property type="molecule type" value="Genomic_DNA"/>
</dbReference>
<feature type="transmembrane region" description="Helical" evidence="7">
    <location>
        <begin position="866"/>
        <end position="889"/>
    </location>
</feature>
<feature type="transmembrane region" description="Helical" evidence="7">
    <location>
        <begin position="832"/>
        <end position="854"/>
    </location>
</feature>
<evidence type="ECO:0000313" key="11">
    <source>
        <dbReference type="Proteomes" id="UP000001064"/>
    </source>
</evidence>
<sequence length="895" mass="97428">MYNFWERIKAPLAEYRKKNPYKKDDDSTELPPGTTIIPIPTTSNINDLYSSNINIPGPNTTTTVNNLASMASMAPVPSLPISILKQSQMISNINTLGSSSPRGFFNQSLGGNTFTNPNLHQNIGLTGNVGNIPQTPSHLITPQSPSINPVTVLGINPLGSTTSIPGQSYQQPQQPTPALIPNVITVPMEVSEITPNTPISIPSTNISTTNPPSGIGSAVTSTVASPSLQHQPYPSAPPSSSVSGNQSPTIFSPYLPQQNATNHLYPQLYSQSPTVQQQNQQLLQHLSNLHQNHTSQYQNNSPNLFSHQQQQQPQQNDLVQLQNSLGEGIEMKEFRAVPSSIISSPGLKYSQLQNNSNTLSSSRHQRNISTESFLKHSRNRSTDHFNYYFNPNTLGQSTINVDQQNIPQQHEHIKPNSEKSTVIPINELASNTNSFNETNFSPLNTEGAMRIPKIPKKKSRFNKEKMKKFKKSVYQILSPETQLPIHVVDNDQMENTVIPFLMELGRALLMSGVPAHRLEYELTLISGTFGIDGHFFTTPTGIFFSFGSPHTILSPYTHFLRIHSTDYNMNRLILLEELADQVIYGHMNCADGLVRLKEILRSKPLYNNYLTVISFILSSFAIAFFFKAGWVEVGACSFVGLYVGLLYAIASKYATIGRVLEALSACGGAILASLFNAFIYPVHIFMVTLAGIIALAPGLSLTIAVAEISTRNLISGNARMMGVFACLLQLTFGIALGTKISAKILPLQIEVNPVSLPAWTMFLAVPVAAISFAVQMKVHPKQIWVITLASVLGILCGNWGNKFFGEDVGSFFGSCAICLLGNLYARFTNTSASVPIFVGIILLVPGSMGIKGLVSVSTGDITGGLQLFGGMFMIAASLTIGLLVANLLVKPNKAL</sequence>
<dbReference type="InterPro" id="IPR051361">
    <property type="entry name" value="ThrE/Ser_Exporter"/>
</dbReference>
<organism evidence="10 11">
    <name type="scientific">Dictyostelium purpureum</name>
    <name type="common">Slime mold</name>
    <dbReference type="NCBI Taxonomy" id="5786"/>
    <lineage>
        <taxon>Eukaryota</taxon>
        <taxon>Amoebozoa</taxon>
        <taxon>Evosea</taxon>
        <taxon>Eumycetozoa</taxon>
        <taxon>Dictyostelia</taxon>
        <taxon>Dictyosteliales</taxon>
        <taxon>Dictyosteliaceae</taxon>
        <taxon>Dictyostelium</taxon>
    </lineage>
</organism>
<evidence type="ECO:0000259" key="9">
    <source>
        <dbReference type="Pfam" id="PF12821"/>
    </source>
</evidence>
<dbReference type="GO" id="GO:0016020">
    <property type="term" value="C:membrane"/>
    <property type="evidence" value="ECO:0007669"/>
    <property type="project" value="UniProtKB-SubCell"/>
</dbReference>
<evidence type="ECO:0000256" key="2">
    <source>
        <dbReference type="ARBA" id="ARBA00022692"/>
    </source>
</evidence>
<feature type="transmembrane region" description="Helical" evidence="7">
    <location>
        <begin position="662"/>
        <end position="679"/>
    </location>
</feature>
<dbReference type="GO" id="GO:0022857">
    <property type="term" value="F:transmembrane transporter activity"/>
    <property type="evidence" value="ECO:0007669"/>
    <property type="project" value="InterPro"/>
</dbReference>
<accession>F0ZT76</accession>
<feature type="compositionally biased region" description="Polar residues" evidence="6">
    <location>
        <begin position="195"/>
        <end position="230"/>
    </location>
</feature>
<feature type="transmembrane region" description="Helical" evidence="7">
    <location>
        <begin position="807"/>
        <end position="825"/>
    </location>
</feature>
<feature type="domain" description="Threonine/Serine exporter ThrE" evidence="9">
    <location>
        <begin position="762"/>
        <end position="886"/>
    </location>
</feature>
<dbReference type="OMA" id="DNDQMEN"/>
<dbReference type="InParanoid" id="F0ZT76"/>
<keyword evidence="3 7" id="KW-1133">Transmembrane helix</keyword>
<feature type="region of interest" description="Disordered" evidence="6">
    <location>
        <begin position="195"/>
        <end position="256"/>
    </location>
</feature>
<dbReference type="eggNOG" id="ENOG502QPMM">
    <property type="taxonomic scope" value="Eukaryota"/>
</dbReference>
<evidence type="ECO:0000256" key="5">
    <source>
        <dbReference type="ARBA" id="ARBA00034125"/>
    </source>
</evidence>
<dbReference type="AlphaFoldDB" id="F0ZT76"/>
<dbReference type="VEuPathDB" id="AmoebaDB:DICPUDRAFT_98748"/>
<dbReference type="GeneID" id="10508084"/>
<dbReference type="RefSeq" id="XP_003290620.1">
    <property type="nucleotide sequence ID" value="XM_003290572.1"/>
</dbReference>
<dbReference type="Pfam" id="PF06738">
    <property type="entry name" value="ThrE"/>
    <property type="match status" value="1"/>
</dbReference>
<evidence type="ECO:0000256" key="1">
    <source>
        <dbReference type="ARBA" id="ARBA00004141"/>
    </source>
</evidence>
<dbReference type="OrthoDB" id="413008at2759"/>
<reference evidence="11" key="1">
    <citation type="journal article" date="2011" name="Genome Biol.">
        <title>Comparative genomics of the social amoebae Dictyostelium discoideum and Dictyostelium purpureum.</title>
        <authorList>
            <consortium name="US DOE Joint Genome Institute (JGI-PGF)"/>
            <person name="Sucgang R."/>
            <person name="Kuo A."/>
            <person name="Tian X."/>
            <person name="Salerno W."/>
            <person name="Parikh A."/>
            <person name="Feasley C.L."/>
            <person name="Dalin E."/>
            <person name="Tu H."/>
            <person name="Huang E."/>
            <person name="Barry K."/>
            <person name="Lindquist E."/>
            <person name="Shapiro H."/>
            <person name="Bruce D."/>
            <person name="Schmutz J."/>
            <person name="Salamov A."/>
            <person name="Fey P."/>
            <person name="Gaudet P."/>
            <person name="Anjard C."/>
            <person name="Babu M.M."/>
            <person name="Basu S."/>
            <person name="Bushmanova Y."/>
            <person name="van der Wel H."/>
            <person name="Katoh-Kurasawa M."/>
            <person name="Dinh C."/>
            <person name="Coutinho P.M."/>
            <person name="Saito T."/>
            <person name="Elias M."/>
            <person name="Schaap P."/>
            <person name="Kay R.R."/>
            <person name="Henrissat B."/>
            <person name="Eichinger L."/>
            <person name="Rivero F."/>
            <person name="Putnam N.H."/>
            <person name="West C.M."/>
            <person name="Loomis W.F."/>
            <person name="Chisholm R.L."/>
            <person name="Shaulsky G."/>
            <person name="Strassmann J.E."/>
            <person name="Queller D.C."/>
            <person name="Kuspa A."/>
            <person name="Grigoriev I.V."/>
        </authorList>
    </citation>
    <scope>NUCLEOTIDE SEQUENCE [LARGE SCALE GENOMIC DNA]</scope>
    <source>
        <strain evidence="11">QSDP1</strain>
    </source>
</reference>
<feature type="transmembrane region" description="Helical" evidence="7">
    <location>
        <begin position="685"/>
        <end position="706"/>
    </location>
</feature>
<feature type="compositionally biased region" description="Polar residues" evidence="6">
    <location>
        <begin position="294"/>
        <end position="307"/>
    </location>
</feature>
<evidence type="ECO:0000259" key="8">
    <source>
        <dbReference type="Pfam" id="PF06738"/>
    </source>
</evidence>
<protein>
    <recommendedName>
        <fullName evidence="12">Threonine/serine exporter-like N-terminal domain-containing protein</fullName>
    </recommendedName>
</protein>
<name>F0ZT76_DICPU</name>
<proteinExistence type="inferred from homology"/>
<dbReference type="InterPro" id="IPR010619">
    <property type="entry name" value="ThrE-like_N"/>
</dbReference>
<dbReference type="KEGG" id="dpp:DICPUDRAFT_98748"/>
<evidence type="ECO:0000256" key="7">
    <source>
        <dbReference type="SAM" id="Phobius"/>
    </source>
</evidence>
<dbReference type="PANTHER" id="PTHR31082:SF4">
    <property type="entry name" value="PHEROMONE-REGULATED MEMBRANE PROTEIN 10"/>
    <property type="match status" value="1"/>
</dbReference>
<dbReference type="Pfam" id="PF12821">
    <property type="entry name" value="ThrE_2"/>
    <property type="match status" value="1"/>
</dbReference>
<feature type="transmembrane region" description="Helical" evidence="7">
    <location>
        <begin position="605"/>
        <end position="626"/>
    </location>
</feature>
<evidence type="ECO:0008006" key="12">
    <source>
        <dbReference type="Google" id="ProtNLM"/>
    </source>
</evidence>
<feature type="domain" description="Threonine/serine exporter-like N-terminal" evidence="8">
    <location>
        <begin position="500"/>
        <end position="740"/>
    </location>
</feature>
<evidence type="ECO:0000256" key="6">
    <source>
        <dbReference type="SAM" id="MobiDB-lite"/>
    </source>
</evidence>
<feature type="region of interest" description="Disordered" evidence="6">
    <location>
        <begin position="293"/>
        <end position="316"/>
    </location>
</feature>
<feature type="transmembrane region" description="Helical" evidence="7">
    <location>
        <begin position="718"/>
        <end position="736"/>
    </location>
</feature>
<feature type="transmembrane region" description="Helical" evidence="7">
    <location>
        <begin position="632"/>
        <end position="650"/>
    </location>
</feature>
<feature type="transmembrane region" description="Helical" evidence="7">
    <location>
        <begin position="756"/>
        <end position="774"/>
    </location>
</feature>
<dbReference type="PANTHER" id="PTHR31082">
    <property type="entry name" value="PHEROMONE-REGULATED MEMBRANE PROTEIN 10"/>
    <property type="match status" value="1"/>
</dbReference>
<evidence type="ECO:0000256" key="4">
    <source>
        <dbReference type="ARBA" id="ARBA00023136"/>
    </source>
</evidence>
<dbReference type="Proteomes" id="UP000001064">
    <property type="component" value="Unassembled WGS sequence"/>
</dbReference>